<reference evidence="2 3" key="2">
    <citation type="submission" date="2020-07" db="EMBL/GenBank/DDBJ databases">
        <title>Genome assembly of wild tea tree DASZ reveals pedigree and selection history of tea varieties.</title>
        <authorList>
            <person name="Zhang W."/>
        </authorList>
    </citation>
    <scope>NUCLEOTIDE SEQUENCE [LARGE SCALE GENOMIC DNA]</scope>
    <source>
        <strain evidence="3">cv. G240</strain>
        <tissue evidence="2">Leaf</tissue>
    </source>
</reference>
<evidence type="ECO:0000313" key="3">
    <source>
        <dbReference type="Proteomes" id="UP000593564"/>
    </source>
</evidence>
<reference evidence="3" key="1">
    <citation type="journal article" date="2020" name="Nat. Commun.">
        <title>Genome assembly of wild tea tree DASZ reveals pedigree and selection history of tea varieties.</title>
        <authorList>
            <person name="Zhang W."/>
            <person name="Zhang Y."/>
            <person name="Qiu H."/>
            <person name="Guo Y."/>
            <person name="Wan H."/>
            <person name="Zhang X."/>
            <person name="Scossa F."/>
            <person name="Alseekh S."/>
            <person name="Zhang Q."/>
            <person name="Wang P."/>
            <person name="Xu L."/>
            <person name="Schmidt M.H."/>
            <person name="Jia X."/>
            <person name="Li D."/>
            <person name="Zhu A."/>
            <person name="Guo F."/>
            <person name="Chen W."/>
            <person name="Ni D."/>
            <person name="Usadel B."/>
            <person name="Fernie A.R."/>
            <person name="Wen W."/>
        </authorList>
    </citation>
    <scope>NUCLEOTIDE SEQUENCE [LARGE SCALE GENOMIC DNA]</scope>
    <source>
        <strain evidence="3">cv. G240</strain>
    </source>
</reference>
<sequence length="224" mass="24718">MCGTTKVLKSQPLCLTPETRLHLFVILFYAVMLAKSLNMSVSDYPNYKPENEDYDNLYTGTENLGGENGERSCFNAGGRVGVGIGLSICVGIGIGVSLLPRTYQGTCQKLQKAAIIAYTILESSLSNGIEKQPQTVSLATAFKDLFSRTTGALHGLLSRETKVYIQPSVLHPNIISICTIFDRKGMKPMVEQILTVKTVKHKFQNPTHKDFRLVGDELHDGTRY</sequence>
<dbReference type="AlphaFoldDB" id="A0A7J7GGD1"/>
<evidence type="ECO:0000256" key="1">
    <source>
        <dbReference type="SAM" id="Phobius"/>
    </source>
</evidence>
<dbReference type="Proteomes" id="UP000593564">
    <property type="component" value="Unassembled WGS sequence"/>
</dbReference>
<organism evidence="2 3">
    <name type="scientific">Camellia sinensis</name>
    <name type="common">Tea plant</name>
    <name type="synonym">Thea sinensis</name>
    <dbReference type="NCBI Taxonomy" id="4442"/>
    <lineage>
        <taxon>Eukaryota</taxon>
        <taxon>Viridiplantae</taxon>
        <taxon>Streptophyta</taxon>
        <taxon>Embryophyta</taxon>
        <taxon>Tracheophyta</taxon>
        <taxon>Spermatophyta</taxon>
        <taxon>Magnoliopsida</taxon>
        <taxon>eudicotyledons</taxon>
        <taxon>Gunneridae</taxon>
        <taxon>Pentapetalae</taxon>
        <taxon>asterids</taxon>
        <taxon>Ericales</taxon>
        <taxon>Theaceae</taxon>
        <taxon>Camellia</taxon>
    </lineage>
</organism>
<keyword evidence="1" id="KW-0472">Membrane</keyword>
<accession>A0A7J7GGD1</accession>
<proteinExistence type="predicted"/>
<name>A0A7J7GGD1_CAMSI</name>
<comment type="caution">
    <text evidence="2">The sequence shown here is derived from an EMBL/GenBank/DDBJ whole genome shotgun (WGS) entry which is preliminary data.</text>
</comment>
<protein>
    <submittedName>
        <fullName evidence="2">Uncharacterized protein</fullName>
    </submittedName>
</protein>
<keyword evidence="1" id="KW-1133">Transmembrane helix</keyword>
<evidence type="ECO:0000313" key="2">
    <source>
        <dbReference type="EMBL" id="KAF5939829.1"/>
    </source>
</evidence>
<keyword evidence="1" id="KW-0812">Transmembrane</keyword>
<feature type="transmembrane region" description="Helical" evidence="1">
    <location>
        <begin position="21"/>
        <end position="41"/>
    </location>
</feature>
<gene>
    <name evidence="2" type="ORF">HYC85_020996</name>
</gene>
<dbReference type="EMBL" id="JACBKZ010000010">
    <property type="protein sequence ID" value="KAF5939829.1"/>
    <property type="molecule type" value="Genomic_DNA"/>
</dbReference>
<keyword evidence="3" id="KW-1185">Reference proteome</keyword>
<feature type="transmembrane region" description="Helical" evidence="1">
    <location>
        <begin position="80"/>
        <end position="99"/>
    </location>
</feature>